<evidence type="ECO:0000259" key="1">
    <source>
        <dbReference type="PROSITE" id="PS51186"/>
    </source>
</evidence>
<dbReference type="Proteomes" id="UP000321773">
    <property type="component" value="Unassembled WGS sequence"/>
</dbReference>
<keyword evidence="3" id="KW-0687">Ribonucleoprotein</keyword>
<evidence type="ECO:0000313" key="2">
    <source>
        <dbReference type="EMBL" id="GEM04264.1"/>
    </source>
</evidence>
<protein>
    <submittedName>
        <fullName evidence="2">N-acetyltransferase</fullName>
    </submittedName>
    <submittedName>
        <fullName evidence="3">Ribosomal protein S18 acetylase RimI</fullName>
    </submittedName>
</protein>
<dbReference type="EMBL" id="FPAI01000011">
    <property type="protein sequence ID" value="SFS82148.1"/>
    <property type="molecule type" value="Genomic_DNA"/>
</dbReference>
<dbReference type="Proteomes" id="UP000199139">
    <property type="component" value="Unassembled WGS sequence"/>
</dbReference>
<dbReference type="GO" id="GO:0005840">
    <property type="term" value="C:ribosome"/>
    <property type="evidence" value="ECO:0007669"/>
    <property type="project" value="UniProtKB-KW"/>
</dbReference>
<dbReference type="PROSITE" id="PS51186">
    <property type="entry name" value="GNAT"/>
    <property type="match status" value="1"/>
</dbReference>
<dbReference type="Gene3D" id="3.40.630.30">
    <property type="match status" value="1"/>
</dbReference>
<reference evidence="3 4" key="1">
    <citation type="submission" date="2016-10" db="EMBL/GenBank/DDBJ databases">
        <authorList>
            <person name="de Groot N.N."/>
        </authorList>
    </citation>
    <scope>NUCLEOTIDE SEQUENCE [LARGE SCALE GENOMIC DNA]</scope>
    <source>
        <strain evidence="3 4">DSM 17074</strain>
    </source>
</reference>
<dbReference type="Pfam" id="PF13508">
    <property type="entry name" value="Acetyltransf_7"/>
    <property type="match status" value="1"/>
</dbReference>
<dbReference type="PANTHER" id="PTHR43617:SF30">
    <property type="entry name" value="HISTONE ACETYLTRANSFERASE"/>
    <property type="match status" value="1"/>
</dbReference>
<proteinExistence type="predicted"/>
<dbReference type="InterPro" id="IPR016181">
    <property type="entry name" value="Acyl_CoA_acyltransferase"/>
</dbReference>
<dbReference type="GO" id="GO:0016747">
    <property type="term" value="F:acyltransferase activity, transferring groups other than amino-acyl groups"/>
    <property type="evidence" value="ECO:0007669"/>
    <property type="project" value="InterPro"/>
</dbReference>
<dbReference type="PANTHER" id="PTHR43617">
    <property type="entry name" value="L-AMINO ACID N-ACETYLTRANSFERASE"/>
    <property type="match status" value="1"/>
</dbReference>
<sequence length="167" mass="19484">MTQIRQANEVDIPVIQKIATESWHHTYETLIPLDIINQCIDVFYHHDRLIKRIKHHTVLVAIKDQQLIGFIDASNDKPDAFLYALYLKPDVTHKGIGSELFKEYLRCTHPKTVTVDVERGNDPAVCFYEKHGFKYERAFVDVVFDYSLQTECYVWREIEATATQGLK</sequence>
<gene>
    <name evidence="2" type="ORF">HMI01_12520</name>
    <name evidence="3" type="ORF">SAMN05421668_11163</name>
</gene>
<feature type="domain" description="N-acetyltransferase" evidence="1">
    <location>
        <begin position="2"/>
        <end position="159"/>
    </location>
</feature>
<evidence type="ECO:0000313" key="5">
    <source>
        <dbReference type="Proteomes" id="UP000321773"/>
    </source>
</evidence>
<dbReference type="RefSeq" id="WP_062319389.1">
    <property type="nucleotide sequence ID" value="NZ_BJWJ01000010.1"/>
</dbReference>
<organism evidence="3 4">
    <name type="scientific">Halolactibacillus miurensis</name>
    <dbReference type="NCBI Taxonomy" id="306541"/>
    <lineage>
        <taxon>Bacteria</taxon>
        <taxon>Bacillati</taxon>
        <taxon>Bacillota</taxon>
        <taxon>Bacilli</taxon>
        <taxon>Bacillales</taxon>
        <taxon>Bacillaceae</taxon>
        <taxon>Halolactibacillus</taxon>
    </lineage>
</organism>
<name>A0A1I6SZ42_9BACI</name>
<dbReference type="InterPro" id="IPR050276">
    <property type="entry name" value="MshD_Acetyltransferase"/>
</dbReference>
<keyword evidence="3" id="KW-0689">Ribosomal protein</keyword>
<evidence type="ECO:0000313" key="4">
    <source>
        <dbReference type="Proteomes" id="UP000199139"/>
    </source>
</evidence>
<dbReference type="SUPFAM" id="SSF55729">
    <property type="entry name" value="Acyl-CoA N-acyltransferases (Nat)"/>
    <property type="match status" value="1"/>
</dbReference>
<reference evidence="2 5" key="2">
    <citation type="submission" date="2019-07" db="EMBL/GenBank/DDBJ databases">
        <title>Whole genome shotgun sequence of Halolactibacillus miurensis NBRC 100873.</title>
        <authorList>
            <person name="Hosoyama A."/>
            <person name="Uohara A."/>
            <person name="Ohji S."/>
            <person name="Ichikawa N."/>
        </authorList>
    </citation>
    <scope>NUCLEOTIDE SEQUENCE [LARGE SCALE GENOMIC DNA]</scope>
    <source>
        <strain evidence="2 5">NBRC 100873</strain>
    </source>
</reference>
<dbReference type="EMBL" id="BJWJ01000010">
    <property type="protein sequence ID" value="GEM04264.1"/>
    <property type="molecule type" value="Genomic_DNA"/>
</dbReference>
<dbReference type="STRING" id="306541.SAMN05421668_11163"/>
<dbReference type="InterPro" id="IPR000182">
    <property type="entry name" value="GNAT_dom"/>
</dbReference>
<evidence type="ECO:0000313" key="3">
    <source>
        <dbReference type="EMBL" id="SFS82148.1"/>
    </source>
</evidence>
<dbReference type="AlphaFoldDB" id="A0A1I6SZ42"/>
<keyword evidence="5" id="KW-1185">Reference proteome</keyword>
<dbReference type="OrthoDB" id="794462at2"/>
<accession>A0A1I6SZ42</accession>
<dbReference type="CDD" id="cd04301">
    <property type="entry name" value="NAT_SF"/>
    <property type="match status" value="1"/>
</dbReference>